<evidence type="ECO:0000313" key="1">
    <source>
        <dbReference type="EMBL" id="SUZ82554.1"/>
    </source>
</evidence>
<sequence length="24" mass="2582">MVKIGELIKAGFAKGKGFLMKSLD</sequence>
<accession>A0A381QUC9</accession>
<proteinExistence type="predicted"/>
<reference evidence="1" key="1">
    <citation type="submission" date="2018-05" db="EMBL/GenBank/DDBJ databases">
        <authorList>
            <person name="Lanie J.A."/>
            <person name="Ng W.-L."/>
            <person name="Kazmierczak K.M."/>
            <person name="Andrzejewski T.M."/>
            <person name="Davidsen T.M."/>
            <person name="Wayne K.J."/>
            <person name="Tettelin H."/>
            <person name="Glass J.I."/>
            <person name="Rusch D."/>
            <person name="Podicherti R."/>
            <person name="Tsui H.-C.T."/>
            <person name="Winkler M.E."/>
        </authorList>
    </citation>
    <scope>NUCLEOTIDE SEQUENCE</scope>
</reference>
<gene>
    <name evidence="1" type="ORF">METZ01_LOCUS35408</name>
</gene>
<dbReference type="EMBL" id="UINC01001512">
    <property type="protein sequence ID" value="SUZ82554.1"/>
    <property type="molecule type" value="Genomic_DNA"/>
</dbReference>
<name>A0A381QUC9_9ZZZZ</name>
<dbReference type="AlphaFoldDB" id="A0A381QUC9"/>
<protein>
    <submittedName>
        <fullName evidence="1">Uncharacterized protein</fullName>
    </submittedName>
</protein>
<organism evidence="1">
    <name type="scientific">marine metagenome</name>
    <dbReference type="NCBI Taxonomy" id="408172"/>
    <lineage>
        <taxon>unclassified sequences</taxon>
        <taxon>metagenomes</taxon>
        <taxon>ecological metagenomes</taxon>
    </lineage>
</organism>